<gene>
    <name evidence="2" type="ORF">FNJ87_12960</name>
</gene>
<protein>
    <submittedName>
        <fullName evidence="2">NAD-dependent DNA ligase LigA</fullName>
    </submittedName>
</protein>
<dbReference type="PROSITE" id="PS50172">
    <property type="entry name" value="BRCT"/>
    <property type="match status" value="1"/>
</dbReference>
<dbReference type="SMART" id="SM00292">
    <property type="entry name" value="BRCT"/>
    <property type="match status" value="1"/>
</dbReference>
<proteinExistence type="predicted"/>
<dbReference type="InterPro" id="IPR036420">
    <property type="entry name" value="BRCT_dom_sf"/>
</dbReference>
<name>A0ABS0A7C5_9FLAO</name>
<feature type="domain" description="BRCT" evidence="1">
    <location>
        <begin position="8"/>
        <end position="78"/>
    </location>
</feature>
<dbReference type="EMBL" id="JADKYU010000678">
    <property type="protein sequence ID" value="MBF4985199.1"/>
    <property type="molecule type" value="Genomic_DNA"/>
</dbReference>
<dbReference type="GO" id="GO:0016874">
    <property type="term" value="F:ligase activity"/>
    <property type="evidence" value="ECO:0007669"/>
    <property type="project" value="UniProtKB-KW"/>
</dbReference>
<dbReference type="SUPFAM" id="SSF52113">
    <property type="entry name" value="BRCT domain"/>
    <property type="match status" value="1"/>
</dbReference>
<comment type="caution">
    <text evidence="2">The sequence shown here is derived from an EMBL/GenBank/DDBJ whole genome shotgun (WGS) entry which is preliminary data.</text>
</comment>
<organism evidence="2 3">
    <name type="scientific">Nonlabens mediterrranea</name>
    <dbReference type="NCBI Taxonomy" id="1419947"/>
    <lineage>
        <taxon>Bacteria</taxon>
        <taxon>Pseudomonadati</taxon>
        <taxon>Bacteroidota</taxon>
        <taxon>Flavobacteriia</taxon>
        <taxon>Flavobacteriales</taxon>
        <taxon>Flavobacteriaceae</taxon>
        <taxon>Nonlabens</taxon>
    </lineage>
</organism>
<accession>A0ABS0A7C5</accession>
<keyword evidence="3" id="KW-1185">Reference proteome</keyword>
<dbReference type="Pfam" id="PF00533">
    <property type="entry name" value="BRCT"/>
    <property type="match status" value="1"/>
</dbReference>
<evidence type="ECO:0000313" key="3">
    <source>
        <dbReference type="Proteomes" id="UP001194729"/>
    </source>
</evidence>
<dbReference type="InterPro" id="IPR001357">
    <property type="entry name" value="BRCT_dom"/>
</dbReference>
<feature type="non-terminal residue" evidence="2">
    <location>
        <position position="1"/>
    </location>
</feature>
<dbReference type="CDD" id="cd17748">
    <property type="entry name" value="BRCT_DNA_ligase_like"/>
    <property type="match status" value="1"/>
</dbReference>
<dbReference type="Gene3D" id="3.40.50.10190">
    <property type="entry name" value="BRCT domain"/>
    <property type="match status" value="1"/>
</dbReference>
<reference evidence="2 3" key="1">
    <citation type="submission" date="2020-11" db="EMBL/GenBank/DDBJ databases">
        <title>P. mediterranea TC4 genome.</title>
        <authorList>
            <person name="Molmeret M."/>
        </authorList>
    </citation>
    <scope>NUCLEOTIDE SEQUENCE [LARGE SCALE GENOMIC DNA]</scope>
    <source>
        <strain evidence="2 3">TC4</strain>
    </source>
</reference>
<evidence type="ECO:0000259" key="1">
    <source>
        <dbReference type="PROSITE" id="PS50172"/>
    </source>
</evidence>
<sequence length="78" mass="8597">SCQITYQSGKSFVISGVFEMSRNDLKKLVEDNGGKNSSSISSKTDYLIRGDKMGPSKLEKAEKLGITMISEQEFLAMI</sequence>
<dbReference type="Proteomes" id="UP001194729">
    <property type="component" value="Unassembled WGS sequence"/>
</dbReference>
<evidence type="ECO:0000313" key="2">
    <source>
        <dbReference type="EMBL" id="MBF4985199.1"/>
    </source>
</evidence>
<keyword evidence="2" id="KW-0436">Ligase</keyword>